<dbReference type="KEGG" id="lmd:METH_15900"/>
<name>V9W0L6_9RHOB</name>
<accession>V9W0L6</accession>
<dbReference type="HOGENOM" id="CLU_3312102_0_0_5"/>
<organism evidence="1 2">
    <name type="scientific">Leisingera methylohalidivorans DSM 14336</name>
    <dbReference type="NCBI Taxonomy" id="999552"/>
    <lineage>
        <taxon>Bacteria</taxon>
        <taxon>Pseudomonadati</taxon>
        <taxon>Pseudomonadota</taxon>
        <taxon>Alphaproteobacteria</taxon>
        <taxon>Rhodobacterales</taxon>
        <taxon>Roseobacteraceae</taxon>
        <taxon>Leisingera</taxon>
    </lineage>
</organism>
<dbReference type="AlphaFoldDB" id="V9W0L6"/>
<proteinExistence type="predicted"/>
<gene>
    <name evidence="1" type="ORF">METH_15900</name>
</gene>
<dbReference type="Proteomes" id="UP000018780">
    <property type="component" value="Chromosome"/>
</dbReference>
<dbReference type="EMBL" id="CP006773">
    <property type="protein sequence ID" value="AHD03180.1"/>
    <property type="molecule type" value="Genomic_DNA"/>
</dbReference>
<keyword evidence="2" id="KW-1185">Reference proteome</keyword>
<evidence type="ECO:0000313" key="2">
    <source>
        <dbReference type="Proteomes" id="UP000018780"/>
    </source>
</evidence>
<evidence type="ECO:0000313" key="1">
    <source>
        <dbReference type="EMBL" id="AHD03180.1"/>
    </source>
</evidence>
<dbReference type="PATRIC" id="fig|999552.6.peg.3181"/>
<protein>
    <submittedName>
        <fullName evidence="1">Uncharacterized protein</fullName>
    </submittedName>
</protein>
<sequence>MTPKARNHKDGATTLASTLANGLFGRQFLVTPTAGSDIC</sequence>
<reference evidence="1 2" key="1">
    <citation type="submission" date="2013-09" db="EMBL/GenBank/DDBJ databases">
        <authorList>
            <consortium name="DOE Joint Genome Institute"/>
            <person name="Klenk H.-P."/>
            <person name="Huntemann M."/>
            <person name="Han J."/>
            <person name="Chen A."/>
            <person name="Kyrpides N."/>
            <person name="Mavromatis K."/>
            <person name="Markowitz V."/>
            <person name="Palaniappan K."/>
            <person name="Ivanova N."/>
            <person name="Schaumberg A."/>
            <person name="Pati A."/>
            <person name="Liolios K."/>
            <person name="Nordberg H.P."/>
            <person name="Cantor M.N."/>
            <person name="Hua S.X."/>
            <person name="Woyke T."/>
        </authorList>
    </citation>
    <scope>NUCLEOTIDE SEQUENCE [LARGE SCALE GENOMIC DNA]</scope>
    <source>
        <strain evidence="1 2">DSM 14336</strain>
    </source>
</reference>